<dbReference type="Pfam" id="PF18962">
    <property type="entry name" value="Por_Secre_tail"/>
    <property type="match status" value="1"/>
</dbReference>
<protein>
    <recommendedName>
        <fullName evidence="5">Por secretion system C-terminal sorting domain-containing protein</fullName>
    </recommendedName>
</protein>
<dbReference type="Proteomes" id="UP001500936">
    <property type="component" value="Unassembled WGS sequence"/>
</dbReference>
<dbReference type="RefSeq" id="WP_345270545.1">
    <property type="nucleotide sequence ID" value="NZ_BAABHB010000013.1"/>
</dbReference>
<evidence type="ECO:0000313" key="4">
    <source>
        <dbReference type="Proteomes" id="UP001500936"/>
    </source>
</evidence>
<comment type="caution">
    <text evidence="3">The sequence shown here is derived from an EMBL/GenBank/DDBJ whole genome shotgun (WGS) entry which is preliminary data.</text>
</comment>
<dbReference type="InterPro" id="IPR056541">
    <property type="entry name" value="Ig-like_POM152"/>
</dbReference>
<gene>
    <name evidence="3" type="ORF">GCM10023187_47500</name>
</gene>
<name>A0ABP8KV14_9BACT</name>
<feature type="domain" description="Secretion system C-terminal sorting" evidence="1">
    <location>
        <begin position="741"/>
        <end position="817"/>
    </location>
</feature>
<dbReference type="NCBIfam" id="TIGR04183">
    <property type="entry name" value="Por_Secre_tail"/>
    <property type="match status" value="1"/>
</dbReference>
<organism evidence="3 4">
    <name type="scientific">Nibrella viscosa</name>
    <dbReference type="NCBI Taxonomy" id="1084524"/>
    <lineage>
        <taxon>Bacteria</taxon>
        <taxon>Pseudomonadati</taxon>
        <taxon>Bacteroidota</taxon>
        <taxon>Cytophagia</taxon>
        <taxon>Cytophagales</taxon>
        <taxon>Spirosomataceae</taxon>
        <taxon>Nibrella</taxon>
    </lineage>
</organism>
<accession>A0ABP8KV14</accession>
<keyword evidence="4" id="KW-1185">Reference proteome</keyword>
<evidence type="ECO:0000259" key="1">
    <source>
        <dbReference type="Pfam" id="PF18962"/>
    </source>
</evidence>
<evidence type="ECO:0008006" key="5">
    <source>
        <dbReference type="Google" id="ProtNLM"/>
    </source>
</evidence>
<feature type="domain" description="Nucleoporin POM152 Ig-like" evidence="2">
    <location>
        <begin position="13"/>
        <end position="80"/>
    </location>
</feature>
<evidence type="ECO:0000259" key="2">
    <source>
        <dbReference type="Pfam" id="PF24312"/>
    </source>
</evidence>
<proteinExistence type="predicted"/>
<dbReference type="Pfam" id="PF24312">
    <property type="entry name" value="Ig-like_POM152"/>
    <property type="match status" value="1"/>
</dbReference>
<evidence type="ECO:0000313" key="3">
    <source>
        <dbReference type="EMBL" id="GAA4416224.1"/>
    </source>
</evidence>
<dbReference type="EMBL" id="BAABHB010000013">
    <property type="protein sequence ID" value="GAA4416224.1"/>
    <property type="molecule type" value="Genomic_DNA"/>
</dbReference>
<reference evidence="4" key="1">
    <citation type="journal article" date="2019" name="Int. J. Syst. Evol. Microbiol.">
        <title>The Global Catalogue of Microorganisms (GCM) 10K type strain sequencing project: providing services to taxonomists for standard genome sequencing and annotation.</title>
        <authorList>
            <consortium name="The Broad Institute Genomics Platform"/>
            <consortium name="The Broad Institute Genome Sequencing Center for Infectious Disease"/>
            <person name="Wu L."/>
            <person name="Ma J."/>
        </authorList>
    </citation>
    <scope>NUCLEOTIDE SEQUENCE [LARGE SCALE GENOMIC DNA]</scope>
    <source>
        <strain evidence="4">JCM 17925</strain>
    </source>
</reference>
<dbReference type="InterPro" id="IPR026444">
    <property type="entry name" value="Secre_tail"/>
</dbReference>
<sequence length="819" mass="83420">MVNSLPTATLSGSTSICSGSSTNLSVALTGTGPWSVTYTDGTTPVTVQANASPYTIQVSPTTTRTYTLLGVSDANCSGTFTGSATITVNTKPSLTVPTLAAVNNEADKCGAAVSFAAMATGTPTPVVSYKLGETGITSPYFFSVGSNMVTATATNTCGTEEKAFTVTVNDNQAPVISTNGNKSVNNDPGKCGAAVTVTASATDNCSVGNPSGVRSDNKALTDDFPVGTTIITWNVTDANGKAALPVSQTVVVTDNEAPVITTTAVTLTLNTAGTATLSATDVKATDNCGTPAISLSKSSFSCADLGTKPISVTATDVNGKTTAGTVQVSVVNQVTTLMLTSTPSVQYSDVITLSATLKAGGTGVGGQTISFTAGAQSVTAVTDGSGVAGTTLAINQAPTSYQVIATYAGVCPFAASTSGTNTLLVTKEDARATYTGTFYAAGSSLNATQATVTLSATIQDITVVDPTGDPNSGDIRKATVTFVNRDAGNAVLGTANVTVGLVNPGDLKTGTATTTVSLPISNAGFSNYTIGIIVDGYYTRNNSADNVVVNVATPQNDFITGGGFINLTSSAGLMAGDAGTRSNFGFNVKYNKNGTSLQGNINVITRRMESDGILHVYQIKGNAMTSLTTQPTAAGGKATFEGKANIQDITDPANVVSVDGNATLQVTMTDNGESGTTDAIGITVWNKAGGLWFASTWDGVRTQEKTLVGGNLVVKGAKVGAREAAAEAVSAEIPAPLQVEVYPNPAVTNTVSVQISGAAQKPVRLQLLDLKGRMVSEHNLEVQDQQHIQQLDISNSPSGMLLLRVSTPEQSQTRKLIKP</sequence>